<proteinExistence type="predicted"/>
<evidence type="ECO:0000313" key="1">
    <source>
        <dbReference type="EMBL" id="KKN72867.1"/>
    </source>
</evidence>
<protein>
    <recommendedName>
        <fullName evidence="2">Phage major capsid protein</fullName>
    </recommendedName>
</protein>
<organism evidence="1">
    <name type="scientific">marine sediment metagenome</name>
    <dbReference type="NCBI Taxonomy" id="412755"/>
    <lineage>
        <taxon>unclassified sequences</taxon>
        <taxon>metagenomes</taxon>
        <taxon>ecological metagenomes</taxon>
    </lineage>
</organism>
<comment type="caution">
    <text evidence="1">The sequence shown here is derived from an EMBL/GenBank/DDBJ whole genome shotgun (WGS) entry which is preliminary data.</text>
</comment>
<dbReference type="EMBL" id="LAZR01000354">
    <property type="protein sequence ID" value="KKN72867.1"/>
    <property type="molecule type" value="Genomic_DNA"/>
</dbReference>
<reference evidence="1" key="1">
    <citation type="journal article" date="2015" name="Nature">
        <title>Complex archaea that bridge the gap between prokaryotes and eukaryotes.</title>
        <authorList>
            <person name="Spang A."/>
            <person name="Saw J.H."/>
            <person name="Jorgensen S.L."/>
            <person name="Zaremba-Niedzwiedzka K."/>
            <person name="Martijn J."/>
            <person name="Lind A.E."/>
            <person name="van Eijk R."/>
            <person name="Schleper C."/>
            <person name="Guy L."/>
            <person name="Ettema T.J."/>
        </authorList>
    </citation>
    <scope>NUCLEOTIDE SEQUENCE</scope>
</reference>
<gene>
    <name evidence="1" type="ORF">LCGC14_0407220</name>
</gene>
<evidence type="ECO:0008006" key="2">
    <source>
        <dbReference type="Google" id="ProtNLM"/>
    </source>
</evidence>
<sequence length="326" mass="36573">MGLPSVTTTFDNLYTSTNNIVRKKAEDVFFKSRALWQQIAKRGNTRSETPIGTYIGIPLEYADNETVTAIGKGGTVSLADTEFLTEAKFDWKYIVGNITRYYQDEKQNRGRAQILNLVSAKLKNCRKSIEKKLNTDAFGDGTGNSGMTIGGLNEYIVEAPATGTVANINRASYDWWRNQYLDLSAKEISVYLVDYMRTLFNDCSVGAGVDSPNFIITDQGSYEDYMGEADEIHRLVNKDLYDAGFPNVEFMGQPLTWDAACKENSMYFLNLDYTQVITDTVNFEMTEWKSLPNQPGDRVAQMIFAGNFIISNMARQGVLFDIGEAT</sequence>
<dbReference type="AlphaFoldDB" id="A0A0F9TDB7"/>
<accession>A0A0F9TDB7</accession>
<dbReference type="NCBIfam" id="NF033394">
    <property type="entry name" value="capsid_maj_Podo"/>
    <property type="match status" value="1"/>
</dbReference>
<dbReference type="InterPro" id="IPR049718">
    <property type="entry name" value="AKO59007-like"/>
</dbReference>
<name>A0A0F9TDB7_9ZZZZ</name>